<dbReference type="PANTHER" id="PTHR30532:SF24">
    <property type="entry name" value="FERRIC ENTEROBACTIN-BINDING PERIPLASMIC PROTEIN FEPB"/>
    <property type="match status" value="1"/>
</dbReference>
<keyword evidence="7" id="KW-1185">Reference proteome</keyword>
<evidence type="ECO:0000256" key="2">
    <source>
        <dbReference type="ARBA" id="ARBA00008814"/>
    </source>
</evidence>
<feature type="domain" description="Fe/B12 periplasmic-binding" evidence="5">
    <location>
        <begin position="72"/>
        <end position="346"/>
    </location>
</feature>
<evidence type="ECO:0000256" key="1">
    <source>
        <dbReference type="ARBA" id="ARBA00004196"/>
    </source>
</evidence>
<dbReference type="PROSITE" id="PS50983">
    <property type="entry name" value="FE_B12_PBP"/>
    <property type="match status" value="1"/>
</dbReference>
<organism evidence="6 7">
    <name type="scientific">Prauserella endophytica</name>
    <dbReference type="NCBI Taxonomy" id="1592324"/>
    <lineage>
        <taxon>Bacteria</taxon>
        <taxon>Bacillati</taxon>
        <taxon>Actinomycetota</taxon>
        <taxon>Actinomycetes</taxon>
        <taxon>Pseudonocardiales</taxon>
        <taxon>Pseudonocardiaceae</taxon>
        <taxon>Prauserella</taxon>
        <taxon>Prauserella coralliicola group</taxon>
    </lineage>
</organism>
<dbReference type="InterPro" id="IPR002491">
    <property type="entry name" value="ABC_transptr_periplasmic_BD"/>
</dbReference>
<evidence type="ECO:0000313" key="6">
    <source>
        <dbReference type="EMBL" id="TKG73608.1"/>
    </source>
</evidence>
<evidence type="ECO:0000313" key="7">
    <source>
        <dbReference type="Proteomes" id="UP000309992"/>
    </source>
</evidence>
<dbReference type="SUPFAM" id="SSF53807">
    <property type="entry name" value="Helical backbone' metal receptor"/>
    <property type="match status" value="1"/>
</dbReference>
<evidence type="ECO:0000256" key="3">
    <source>
        <dbReference type="ARBA" id="ARBA00022448"/>
    </source>
</evidence>
<dbReference type="PANTHER" id="PTHR30532">
    <property type="entry name" value="IRON III DICITRATE-BINDING PERIPLASMIC PROTEIN"/>
    <property type="match status" value="1"/>
</dbReference>
<keyword evidence="4" id="KW-0732">Signal</keyword>
<dbReference type="Pfam" id="PF01497">
    <property type="entry name" value="Peripla_BP_2"/>
    <property type="match status" value="1"/>
</dbReference>
<dbReference type="InterPro" id="IPR051313">
    <property type="entry name" value="Bact_iron-sidero_bind"/>
</dbReference>
<keyword evidence="3" id="KW-0813">Transport</keyword>
<comment type="caution">
    <text evidence="6">The sequence shown here is derived from an EMBL/GenBank/DDBJ whole genome shotgun (WGS) entry which is preliminary data.</text>
</comment>
<proteinExistence type="inferred from homology"/>
<dbReference type="Proteomes" id="UP000309992">
    <property type="component" value="Unassembled WGS sequence"/>
</dbReference>
<comment type="subcellular location">
    <subcellularLocation>
        <location evidence="1">Cell envelope</location>
    </subcellularLocation>
</comment>
<name>A0ABY2SD45_9PSEU</name>
<sequence>MSPISLRPAKARVRLPAALLALVLGVVLAGCGSSGDGSGNAGDSSPAAQSGAFPVTIEHKYGKTEITEKPERVVTLGLSDQDAVLALGVKPVGVVDWFKERPYGKWPWTKDLWGDTKPTIVGERDSYNMEAVANLNPDVIIAQYSGMTKQQYDTLSELAPVVAQPKKYPDYAAPWQDMARPIGKALGQEDKMNQLIEQMDQRYAEVRRNHPEFAQQTIAVADSFQAGTYAAFTSTDPKAIFFREMGFKLKDEIDRMAEQGMNAAEFSSERLTVLDVDRLVWVTSSEDANNRIKAEPLYQKLKVHQEGRDLFVPYENPDIGAAFSFNTVLSIPYAIDQMVPRLTADS</sequence>
<protein>
    <submittedName>
        <fullName evidence="6">Iron-siderophore ABC transporter substrate-binding protein</fullName>
    </submittedName>
</protein>
<reference evidence="6 7" key="1">
    <citation type="journal article" date="2015" name="Antonie Van Leeuwenhoek">
        <title>Prauserella endophytica sp. nov., an endophytic actinobacterium isolated from Tamarix taklamakanensis.</title>
        <authorList>
            <person name="Liu J.M."/>
            <person name="Habden X."/>
            <person name="Guo L."/>
            <person name="Tuo L."/>
            <person name="Jiang Z.K."/>
            <person name="Liu S.W."/>
            <person name="Liu X.F."/>
            <person name="Chen L."/>
            <person name="Li R.F."/>
            <person name="Zhang Y.Q."/>
            <person name="Sun C.H."/>
        </authorList>
    </citation>
    <scope>NUCLEOTIDE SEQUENCE [LARGE SCALE GENOMIC DNA]</scope>
    <source>
        <strain evidence="6 7">CGMCC 4.7182</strain>
    </source>
</reference>
<comment type="similarity">
    <text evidence="2">Belongs to the bacterial solute-binding protein 8 family.</text>
</comment>
<dbReference type="EMBL" id="SWMS01000001">
    <property type="protein sequence ID" value="TKG73608.1"/>
    <property type="molecule type" value="Genomic_DNA"/>
</dbReference>
<dbReference type="RefSeq" id="WP_112266401.1">
    <property type="nucleotide sequence ID" value="NZ_SWMS01000001.1"/>
</dbReference>
<dbReference type="PROSITE" id="PS51257">
    <property type="entry name" value="PROKAR_LIPOPROTEIN"/>
    <property type="match status" value="1"/>
</dbReference>
<evidence type="ECO:0000256" key="4">
    <source>
        <dbReference type="ARBA" id="ARBA00022729"/>
    </source>
</evidence>
<dbReference type="Gene3D" id="3.40.50.1980">
    <property type="entry name" value="Nitrogenase molybdenum iron protein domain"/>
    <property type="match status" value="2"/>
</dbReference>
<gene>
    <name evidence="6" type="ORF">FCN18_03370</name>
</gene>
<dbReference type="CDD" id="cd01146">
    <property type="entry name" value="FhuD"/>
    <property type="match status" value="1"/>
</dbReference>
<accession>A0ABY2SD45</accession>
<evidence type="ECO:0000259" key="5">
    <source>
        <dbReference type="PROSITE" id="PS50983"/>
    </source>
</evidence>